<feature type="chain" id="PRO_5031083929" evidence="4">
    <location>
        <begin position="19"/>
        <end position="340"/>
    </location>
</feature>
<dbReference type="InterPro" id="IPR000259">
    <property type="entry name" value="Adhesion_dom_fimbrial"/>
</dbReference>
<evidence type="ECO:0000256" key="4">
    <source>
        <dbReference type="SAM" id="SignalP"/>
    </source>
</evidence>
<protein>
    <submittedName>
        <fullName evidence="6">Type 1 fimbrial protein</fullName>
    </submittedName>
</protein>
<dbReference type="InterPro" id="IPR008966">
    <property type="entry name" value="Adhesion_dom_sf"/>
</dbReference>
<evidence type="ECO:0000313" key="7">
    <source>
        <dbReference type="Proteomes" id="UP000531950"/>
    </source>
</evidence>
<comment type="similarity">
    <text evidence="2">Belongs to the fimbrial protein family.</text>
</comment>
<dbReference type="PANTHER" id="PTHR33420">
    <property type="entry name" value="FIMBRIAL SUBUNIT ELFA-RELATED"/>
    <property type="match status" value="1"/>
</dbReference>
<dbReference type="AlphaFoldDB" id="A0A7Y8ELV3"/>
<dbReference type="RefSeq" id="WP_177079766.1">
    <property type="nucleotide sequence ID" value="NZ_JACARG010000067.1"/>
</dbReference>
<dbReference type="InterPro" id="IPR036937">
    <property type="entry name" value="Adhesion_dom_fimbrial_sf"/>
</dbReference>
<comment type="caution">
    <text evidence="6">The sequence shown here is derived from an EMBL/GenBank/DDBJ whole genome shotgun (WGS) entry which is preliminary data.</text>
</comment>
<gene>
    <name evidence="6" type="ORF">HX822_29385</name>
</gene>
<feature type="signal peptide" evidence="4">
    <location>
        <begin position="1"/>
        <end position="18"/>
    </location>
</feature>
<dbReference type="GO" id="GO:0009289">
    <property type="term" value="C:pilus"/>
    <property type="evidence" value="ECO:0007669"/>
    <property type="project" value="UniProtKB-SubCell"/>
</dbReference>
<evidence type="ECO:0000256" key="2">
    <source>
        <dbReference type="ARBA" id="ARBA00006671"/>
    </source>
</evidence>
<dbReference type="Gene3D" id="2.60.40.3310">
    <property type="match status" value="1"/>
</dbReference>
<reference evidence="6 7" key="1">
    <citation type="submission" date="2020-04" db="EMBL/GenBank/DDBJ databases">
        <title>Molecular characterization of pseudomonads from Agaricus bisporus reveal novel blotch 2 pathogens in Western Europe.</title>
        <authorList>
            <person name="Taparia T."/>
            <person name="Krijger M."/>
            <person name="Haynes E."/>
            <person name="Elpinstone J.G."/>
            <person name="Noble R."/>
            <person name="Van Der Wolf J."/>
        </authorList>
    </citation>
    <scope>NUCLEOTIDE SEQUENCE [LARGE SCALE GENOMIC DNA]</scope>
    <source>
        <strain evidence="6 7">IPO3782</strain>
    </source>
</reference>
<evidence type="ECO:0000256" key="1">
    <source>
        <dbReference type="ARBA" id="ARBA00004561"/>
    </source>
</evidence>
<dbReference type="GO" id="GO:0043709">
    <property type="term" value="P:cell adhesion involved in single-species biofilm formation"/>
    <property type="evidence" value="ECO:0007669"/>
    <property type="project" value="TreeGrafter"/>
</dbReference>
<proteinExistence type="inferred from homology"/>
<accession>A0A7Y8ELV3</accession>
<feature type="domain" description="Fimbrial-type adhesion" evidence="5">
    <location>
        <begin position="192"/>
        <end position="339"/>
    </location>
</feature>
<evidence type="ECO:0000313" key="6">
    <source>
        <dbReference type="EMBL" id="NWE17077.1"/>
    </source>
</evidence>
<sequence length="340" mass="34926">MRLFIGLFLLGVVGVSQAAEKAQCTPGTDINLSLPTIKVPADAKVGDAIGQFPFGTPHAMGCTYPNWLIQIAEASSLAVVNSPATGQTYRALGLVMPVFASNIPGLGFAIAAQDPNTPLRAISDSPIKLHIAPQRKPGTWGLKGRLYLVVTGQVSGGTLGPRTIARFTVSPADVSGPGFLAVNLGNAVIAAPIKPTCSVSTRTLTLALGAVARRDFKGVGSHAGSVTDNLVINCAGATEERTTDVLITVTDQTAPTNRSGVLSLSPASKATGVGLQLLSGGQLILYGADSASEGNPNQWLAGSIGNGALRIPLTARYIQTRDNITPGSANGVATFTLSYR</sequence>
<comment type="subcellular location">
    <subcellularLocation>
        <location evidence="1">Fimbrium</location>
    </subcellularLocation>
</comment>
<dbReference type="Pfam" id="PF00419">
    <property type="entry name" value="Fimbrial"/>
    <property type="match status" value="1"/>
</dbReference>
<dbReference type="InterPro" id="IPR050263">
    <property type="entry name" value="Bact_Fimbrial_Adh_Pro"/>
</dbReference>
<keyword evidence="3" id="KW-0281">Fimbrium</keyword>
<keyword evidence="4" id="KW-0732">Signal</keyword>
<dbReference type="Proteomes" id="UP000531950">
    <property type="component" value="Unassembled WGS sequence"/>
</dbReference>
<name>A0A7Y8ELV3_9PSED</name>
<evidence type="ECO:0000259" key="5">
    <source>
        <dbReference type="Pfam" id="PF00419"/>
    </source>
</evidence>
<dbReference type="SUPFAM" id="SSF49401">
    <property type="entry name" value="Bacterial adhesins"/>
    <property type="match status" value="1"/>
</dbReference>
<dbReference type="PANTHER" id="PTHR33420:SF14">
    <property type="entry name" value="TYPE 1 FIMBRIN D-MANNOSE SPECIFIC ADHESIN"/>
    <property type="match status" value="1"/>
</dbReference>
<dbReference type="Gene3D" id="2.60.40.1090">
    <property type="entry name" value="Fimbrial-type adhesion domain"/>
    <property type="match status" value="1"/>
</dbReference>
<organism evidence="6 7">
    <name type="scientific">Pseudomonas yamanorum</name>
    <dbReference type="NCBI Taxonomy" id="515393"/>
    <lineage>
        <taxon>Bacteria</taxon>
        <taxon>Pseudomonadati</taxon>
        <taxon>Pseudomonadota</taxon>
        <taxon>Gammaproteobacteria</taxon>
        <taxon>Pseudomonadales</taxon>
        <taxon>Pseudomonadaceae</taxon>
        <taxon>Pseudomonas</taxon>
    </lineage>
</organism>
<evidence type="ECO:0000256" key="3">
    <source>
        <dbReference type="ARBA" id="ARBA00023263"/>
    </source>
</evidence>
<dbReference type="EMBL" id="JACARG010000067">
    <property type="protein sequence ID" value="NWE17077.1"/>
    <property type="molecule type" value="Genomic_DNA"/>
</dbReference>